<dbReference type="STRING" id="760192.Halhy_5913"/>
<reference key="2">
    <citation type="submission" date="2011-04" db="EMBL/GenBank/DDBJ databases">
        <title>Complete sequence of chromosome of Haliscomenobacter hydrossis DSM 1100.</title>
        <authorList>
            <consortium name="US DOE Joint Genome Institute (JGI-PGF)"/>
            <person name="Lucas S."/>
            <person name="Han J."/>
            <person name="Lapidus A."/>
            <person name="Bruce D."/>
            <person name="Goodwin L."/>
            <person name="Pitluck S."/>
            <person name="Peters L."/>
            <person name="Kyrpides N."/>
            <person name="Mavromatis K."/>
            <person name="Ivanova N."/>
            <person name="Ovchinnikova G."/>
            <person name="Pagani I."/>
            <person name="Daligault H."/>
            <person name="Detter J.C."/>
            <person name="Han C."/>
            <person name="Land M."/>
            <person name="Hauser L."/>
            <person name="Markowitz V."/>
            <person name="Cheng J.-F."/>
            <person name="Hugenholtz P."/>
            <person name="Woyke T."/>
            <person name="Wu D."/>
            <person name="Verbarg S."/>
            <person name="Frueling A."/>
            <person name="Brambilla E."/>
            <person name="Klenk H.-P."/>
            <person name="Eisen J.A."/>
        </authorList>
    </citation>
    <scope>NUCLEOTIDE SEQUENCE</scope>
    <source>
        <strain>DSM 1100</strain>
    </source>
</reference>
<protein>
    <submittedName>
        <fullName evidence="2">Uncharacterized protein</fullName>
    </submittedName>
</protein>
<accession>F4KZ82</accession>
<proteinExistence type="predicted"/>
<keyword evidence="3" id="KW-1185">Reference proteome</keyword>
<name>F4KZ82_HALH1</name>
<keyword evidence="1" id="KW-0812">Transmembrane</keyword>
<evidence type="ECO:0000313" key="3">
    <source>
        <dbReference type="Proteomes" id="UP000008461"/>
    </source>
</evidence>
<organism evidence="2 3">
    <name type="scientific">Haliscomenobacter hydrossis (strain ATCC 27775 / DSM 1100 / LMG 10767 / O)</name>
    <dbReference type="NCBI Taxonomy" id="760192"/>
    <lineage>
        <taxon>Bacteria</taxon>
        <taxon>Pseudomonadati</taxon>
        <taxon>Bacteroidota</taxon>
        <taxon>Saprospiria</taxon>
        <taxon>Saprospirales</taxon>
        <taxon>Haliscomenobacteraceae</taxon>
        <taxon>Haliscomenobacter</taxon>
    </lineage>
</organism>
<sequence>MEISFKNVAAFVLVITAGVMLGIILADKYMYNKELRRQQRQILQNGPHYK</sequence>
<dbReference type="AlphaFoldDB" id="F4KZ82"/>
<evidence type="ECO:0000313" key="2">
    <source>
        <dbReference type="EMBL" id="AEE53736.1"/>
    </source>
</evidence>
<feature type="transmembrane region" description="Helical" evidence="1">
    <location>
        <begin position="6"/>
        <end position="26"/>
    </location>
</feature>
<keyword evidence="1" id="KW-1133">Transmembrane helix</keyword>
<dbReference type="Proteomes" id="UP000008461">
    <property type="component" value="Chromosome"/>
</dbReference>
<reference evidence="2 3" key="1">
    <citation type="journal article" date="2011" name="Stand. Genomic Sci.">
        <title>Complete genome sequence of Haliscomenobacter hydrossis type strain (O).</title>
        <authorList>
            <consortium name="US DOE Joint Genome Institute (JGI-PGF)"/>
            <person name="Daligault H."/>
            <person name="Lapidus A."/>
            <person name="Zeytun A."/>
            <person name="Nolan M."/>
            <person name="Lucas S."/>
            <person name="Del Rio T.G."/>
            <person name="Tice H."/>
            <person name="Cheng J.F."/>
            <person name="Tapia R."/>
            <person name="Han C."/>
            <person name="Goodwin L."/>
            <person name="Pitluck S."/>
            <person name="Liolios K."/>
            <person name="Pagani I."/>
            <person name="Ivanova N."/>
            <person name="Huntemann M."/>
            <person name="Mavromatis K."/>
            <person name="Mikhailova N."/>
            <person name="Pati A."/>
            <person name="Chen A."/>
            <person name="Palaniappan K."/>
            <person name="Land M."/>
            <person name="Hauser L."/>
            <person name="Brambilla E.M."/>
            <person name="Rohde M."/>
            <person name="Verbarg S."/>
            <person name="Goker M."/>
            <person name="Bristow J."/>
            <person name="Eisen J.A."/>
            <person name="Markowitz V."/>
            <person name="Hugenholtz P."/>
            <person name="Kyrpides N.C."/>
            <person name="Klenk H.P."/>
            <person name="Woyke T."/>
        </authorList>
    </citation>
    <scope>NUCLEOTIDE SEQUENCE [LARGE SCALE GENOMIC DNA]</scope>
    <source>
        <strain evidence="3">ATCC 27775 / DSM 1100 / LMG 10767 / O</strain>
    </source>
</reference>
<dbReference type="EMBL" id="CP002691">
    <property type="protein sequence ID" value="AEE53736.1"/>
    <property type="molecule type" value="Genomic_DNA"/>
</dbReference>
<dbReference type="HOGENOM" id="CLU_3118452_0_0_10"/>
<keyword evidence="1" id="KW-0472">Membrane</keyword>
<gene>
    <name evidence="2" type="ordered locus">Halhy_5913</name>
</gene>
<dbReference type="KEGG" id="hhy:Halhy_5913"/>
<evidence type="ECO:0000256" key="1">
    <source>
        <dbReference type="SAM" id="Phobius"/>
    </source>
</evidence>
<dbReference type="RefSeq" id="WP_013768264.1">
    <property type="nucleotide sequence ID" value="NC_015510.1"/>
</dbReference>